<gene>
    <name evidence="4" type="ORF">CO666_22840</name>
</gene>
<dbReference type="RefSeq" id="WP_097614452.1">
    <property type="nucleotide sequence ID" value="NZ_NWSV01000018.1"/>
</dbReference>
<keyword evidence="5" id="KW-1185">Reference proteome</keyword>
<accession>A0A2A6J782</accession>
<evidence type="ECO:0000256" key="1">
    <source>
        <dbReference type="SAM" id="MobiDB-lite"/>
    </source>
</evidence>
<evidence type="ECO:0000313" key="4">
    <source>
        <dbReference type="EMBL" id="PDT01955.1"/>
    </source>
</evidence>
<proteinExistence type="predicted"/>
<keyword evidence="2" id="KW-1133">Transmembrane helix</keyword>
<feature type="transmembrane region" description="Helical" evidence="2">
    <location>
        <begin position="27"/>
        <end position="49"/>
    </location>
</feature>
<sequence>MAFAVGTFNNVTPLGGSAFRLRRSRGFLYGVVGAGFLTSTWLIATFATMHSVGAPASPSESFTQVASMPKLKPATQHERLIHVGKADRLAAFDAKPVVALTAHLIQSHAQKTNAAATASLALAKNTRLATPAEPPVAVAAATPSDTAKFAKDDSVAPPVELAQAETEAESNDRIIIPSKETVAAVELPALLALADAGPQQIAPAPVEPARVEPARVEPAAPALKTASLPQEKPAPVEVAEAEEQQPFDLVLAPDEGSVPLPMARPDGLVGKPAPTARGSQRSAEPALAYAQPNSPIEDDQDDAVPRYDKPVFSPKLRAGVAIYDIENSTVYLPNGERLEAHSGLGKMRDNPRYVNQKMRGPTPPHTYALTMRESLFHGVAAIRLTPLEGSDAIYDRVGLLAHTYMLGKNGDSNGCVSFKDYKRFLAAYRRGDIKQLVVVPRLNGKPASTLASLFSSRS</sequence>
<keyword evidence="2" id="KW-0472">Membrane</keyword>
<protein>
    <recommendedName>
        <fullName evidence="3">Tlde1 domain-containing protein</fullName>
    </recommendedName>
</protein>
<evidence type="ECO:0000259" key="3">
    <source>
        <dbReference type="Pfam" id="PF10908"/>
    </source>
</evidence>
<feature type="region of interest" description="Disordered" evidence="1">
    <location>
        <begin position="271"/>
        <end position="305"/>
    </location>
</feature>
<dbReference type="InterPro" id="IPR021225">
    <property type="entry name" value="Tlde1_dom"/>
</dbReference>
<reference evidence="4 5" key="1">
    <citation type="submission" date="2017-09" db="EMBL/GenBank/DDBJ databases">
        <title>Comparative genomics of rhizobia isolated from Phaseolus vulgaris in China.</title>
        <authorList>
            <person name="Tong W."/>
        </authorList>
    </citation>
    <scope>NUCLEOTIDE SEQUENCE [LARGE SCALE GENOMIC DNA]</scope>
    <source>
        <strain evidence="4 5">C5</strain>
    </source>
</reference>
<name>A0A2A6J782_9HYPH</name>
<dbReference type="EMBL" id="NWSV01000018">
    <property type="protein sequence ID" value="PDT01955.1"/>
    <property type="molecule type" value="Genomic_DNA"/>
</dbReference>
<keyword evidence="2" id="KW-0812">Transmembrane</keyword>
<evidence type="ECO:0000313" key="5">
    <source>
        <dbReference type="Proteomes" id="UP000220768"/>
    </source>
</evidence>
<organism evidence="4 5">
    <name type="scientific">Rhizobium chutanense</name>
    <dbReference type="NCBI Taxonomy" id="2035448"/>
    <lineage>
        <taxon>Bacteria</taxon>
        <taxon>Pseudomonadati</taxon>
        <taxon>Pseudomonadota</taxon>
        <taxon>Alphaproteobacteria</taxon>
        <taxon>Hyphomicrobiales</taxon>
        <taxon>Rhizobiaceae</taxon>
        <taxon>Rhizobium/Agrobacterium group</taxon>
        <taxon>Rhizobium</taxon>
    </lineage>
</organism>
<evidence type="ECO:0000256" key="2">
    <source>
        <dbReference type="SAM" id="Phobius"/>
    </source>
</evidence>
<dbReference type="Proteomes" id="UP000220768">
    <property type="component" value="Unassembled WGS sequence"/>
</dbReference>
<dbReference type="Pfam" id="PF10908">
    <property type="entry name" value="Tlde1_dom"/>
    <property type="match status" value="1"/>
</dbReference>
<feature type="domain" description="Tlde1" evidence="3">
    <location>
        <begin position="337"/>
        <end position="441"/>
    </location>
</feature>
<comment type="caution">
    <text evidence="4">The sequence shown here is derived from an EMBL/GenBank/DDBJ whole genome shotgun (WGS) entry which is preliminary data.</text>
</comment>
<dbReference type="AlphaFoldDB" id="A0A2A6J782"/>